<evidence type="ECO:0000313" key="1">
    <source>
        <dbReference type="EMBL" id="MSS02448.1"/>
    </source>
</evidence>
<dbReference type="RefSeq" id="WP_154461658.1">
    <property type="nucleotide sequence ID" value="NZ_JAXEST010000051.1"/>
</dbReference>
<organism evidence="1 2">
    <name type="scientific">Floccifex porci</name>
    <dbReference type="NCBI Taxonomy" id="2606629"/>
    <lineage>
        <taxon>Bacteria</taxon>
        <taxon>Bacillati</taxon>
        <taxon>Bacillota</taxon>
        <taxon>Erysipelotrichia</taxon>
        <taxon>Erysipelotrichales</taxon>
        <taxon>Erysipelotrichaceae</taxon>
        <taxon>Floccifex</taxon>
    </lineage>
</organism>
<dbReference type="AlphaFoldDB" id="A0A7X2T4U8"/>
<reference evidence="1 2" key="1">
    <citation type="submission" date="2019-08" db="EMBL/GenBank/DDBJ databases">
        <title>In-depth cultivation of the pig gut microbiome towards novel bacterial diversity and tailored functional studies.</title>
        <authorList>
            <person name="Wylensek D."/>
            <person name="Hitch T.C.A."/>
            <person name="Clavel T."/>
        </authorList>
    </citation>
    <scope>NUCLEOTIDE SEQUENCE [LARGE SCALE GENOMIC DNA]</scope>
    <source>
        <strain evidence="1 2">LKV-178-WT-2G</strain>
    </source>
</reference>
<proteinExistence type="predicted"/>
<evidence type="ECO:0000313" key="2">
    <source>
        <dbReference type="Proteomes" id="UP000470082"/>
    </source>
</evidence>
<dbReference type="EMBL" id="VUMM01000036">
    <property type="protein sequence ID" value="MSS02448.1"/>
    <property type="molecule type" value="Genomic_DNA"/>
</dbReference>
<gene>
    <name evidence="1" type="ORF">FYJ50_10235</name>
</gene>
<name>A0A7X2T4U8_9FIRM</name>
<dbReference type="Proteomes" id="UP000470082">
    <property type="component" value="Unassembled WGS sequence"/>
</dbReference>
<keyword evidence="2" id="KW-1185">Reference proteome</keyword>
<sequence length="73" mass="8258">MEFAQTKEILNDLLFQYNGNGDTKPGILKVTEAMGGCFYLTYQNEKGKQNIKIDPSQFTCKGTLAKYILNLVF</sequence>
<protein>
    <submittedName>
        <fullName evidence="1">Uncharacterized protein</fullName>
    </submittedName>
</protein>
<accession>A0A7X2T4U8</accession>
<comment type="caution">
    <text evidence="1">The sequence shown here is derived from an EMBL/GenBank/DDBJ whole genome shotgun (WGS) entry which is preliminary data.</text>
</comment>